<dbReference type="SMART" id="SM00321">
    <property type="entry name" value="WSC"/>
    <property type="match status" value="2"/>
</dbReference>
<keyword evidence="2" id="KW-0812">Transmembrane</keyword>
<sequence length="179" mass="18582">GCYTDSPDARVLPTQVTVSNGLTPEKCVSACAAQGFSYAGVEYMSECWCGSTTPSSTLKADDSTCSLQCTGSSTETCGGAYLIDVYRTRSPVWTTAGCYFDAVSPRLLPDQKQVSGDMTVAKCLDACSEYAFAGVEFATQCFCGPSVDGGVKASDSDCNMPCAGDASVTCGGGNRINVY</sequence>
<keyword evidence="3" id="KW-0732">Signal</keyword>
<reference evidence="8" key="1">
    <citation type="submission" date="2023-06" db="EMBL/GenBank/DDBJ databases">
        <title>Genome-scale phylogeny and comparative genomics of the fungal order Sordariales.</title>
        <authorList>
            <consortium name="Lawrence Berkeley National Laboratory"/>
            <person name="Hensen N."/>
            <person name="Bonometti L."/>
            <person name="Westerberg I."/>
            <person name="Brannstrom I.O."/>
            <person name="Guillou S."/>
            <person name="Cros-Aarteil S."/>
            <person name="Calhoun S."/>
            <person name="Haridas S."/>
            <person name="Kuo A."/>
            <person name="Mondo S."/>
            <person name="Pangilinan J."/>
            <person name="Riley R."/>
            <person name="LaButti K."/>
            <person name="Andreopoulos B."/>
            <person name="Lipzen A."/>
            <person name="Chen C."/>
            <person name="Yanf M."/>
            <person name="Daum C."/>
            <person name="Ng V."/>
            <person name="Clum A."/>
            <person name="Steindorff A."/>
            <person name="Ohm R."/>
            <person name="Martin F."/>
            <person name="Silar P."/>
            <person name="Natvig D."/>
            <person name="Lalanne C."/>
            <person name="Gautier V."/>
            <person name="Ament-velasquez S.L."/>
            <person name="Kruys A."/>
            <person name="Hutchinson M.I."/>
            <person name="Powell A.J."/>
            <person name="Barry K."/>
            <person name="Miller A.N."/>
            <person name="Grigoriev I.V."/>
            <person name="Debuchy R."/>
            <person name="Gladieux P."/>
            <person name="Thoren M.H."/>
            <person name="Johannesson H."/>
        </authorList>
    </citation>
    <scope>NUCLEOTIDE SEQUENCE</scope>
    <source>
        <strain evidence="8">SMH3391-2</strain>
    </source>
</reference>
<name>A0AA40CFX5_9PEZI</name>
<dbReference type="AlphaFoldDB" id="A0AA40CFX5"/>
<feature type="non-terminal residue" evidence="8">
    <location>
        <position position="179"/>
    </location>
</feature>
<dbReference type="InterPro" id="IPR051836">
    <property type="entry name" value="Kremen_rcpt"/>
</dbReference>
<keyword evidence="4" id="KW-1133">Transmembrane helix</keyword>
<comment type="subcellular location">
    <subcellularLocation>
        <location evidence="1">Membrane</location>
        <topology evidence="1">Single-pass membrane protein</topology>
    </subcellularLocation>
</comment>
<evidence type="ECO:0000256" key="3">
    <source>
        <dbReference type="ARBA" id="ARBA00022729"/>
    </source>
</evidence>
<gene>
    <name evidence="8" type="ORF">B0T17DRAFT_458415</name>
</gene>
<protein>
    <submittedName>
        <fullName evidence="8">Carbohydrate-binding WSC</fullName>
    </submittedName>
</protein>
<evidence type="ECO:0000259" key="7">
    <source>
        <dbReference type="PROSITE" id="PS51212"/>
    </source>
</evidence>
<evidence type="ECO:0000313" key="9">
    <source>
        <dbReference type="Proteomes" id="UP001174934"/>
    </source>
</evidence>
<dbReference type="PROSITE" id="PS51212">
    <property type="entry name" value="WSC"/>
    <property type="match status" value="2"/>
</dbReference>
<feature type="domain" description="WSC" evidence="7">
    <location>
        <begin position="1"/>
        <end position="89"/>
    </location>
</feature>
<evidence type="ECO:0000256" key="5">
    <source>
        <dbReference type="ARBA" id="ARBA00023136"/>
    </source>
</evidence>
<keyword evidence="9" id="KW-1185">Reference proteome</keyword>
<evidence type="ECO:0000256" key="6">
    <source>
        <dbReference type="ARBA" id="ARBA00023180"/>
    </source>
</evidence>
<evidence type="ECO:0000256" key="4">
    <source>
        <dbReference type="ARBA" id="ARBA00022989"/>
    </source>
</evidence>
<feature type="non-terminal residue" evidence="8">
    <location>
        <position position="1"/>
    </location>
</feature>
<keyword evidence="6" id="KW-0325">Glycoprotein</keyword>
<dbReference type="InterPro" id="IPR002889">
    <property type="entry name" value="WSC_carb-bd"/>
</dbReference>
<organism evidence="8 9">
    <name type="scientific">Bombardia bombarda</name>
    <dbReference type="NCBI Taxonomy" id="252184"/>
    <lineage>
        <taxon>Eukaryota</taxon>
        <taxon>Fungi</taxon>
        <taxon>Dikarya</taxon>
        <taxon>Ascomycota</taxon>
        <taxon>Pezizomycotina</taxon>
        <taxon>Sordariomycetes</taxon>
        <taxon>Sordariomycetidae</taxon>
        <taxon>Sordariales</taxon>
        <taxon>Lasiosphaeriaceae</taxon>
        <taxon>Bombardia</taxon>
    </lineage>
</organism>
<dbReference type="PANTHER" id="PTHR24269">
    <property type="entry name" value="KREMEN PROTEIN"/>
    <property type="match status" value="1"/>
</dbReference>
<accession>A0AA40CFX5</accession>
<dbReference type="Pfam" id="PF01822">
    <property type="entry name" value="WSC"/>
    <property type="match status" value="2"/>
</dbReference>
<proteinExistence type="predicted"/>
<evidence type="ECO:0000256" key="2">
    <source>
        <dbReference type="ARBA" id="ARBA00022692"/>
    </source>
</evidence>
<feature type="domain" description="WSC" evidence="7">
    <location>
        <begin position="92"/>
        <end position="179"/>
    </location>
</feature>
<evidence type="ECO:0000256" key="1">
    <source>
        <dbReference type="ARBA" id="ARBA00004167"/>
    </source>
</evidence>
<dbReference type="EMBL" id="JAULSR010000001">
    <property type="protein sequence ID" value="KAK0636800.1"/>
    <property type="molecule type" value="Genomic_DNA"/>
</dbReference>
<evidence type="ECO:0000313" key="8">
    <source>
        <dbReference type="EMBL" id="KAK0636800.1"/>
    </source>
</evidence>
<keyword evidence="5" id="KW-0472">Membrane</keyword>
<comment type="caution">
    <text evidence="8">The sequence shown here is derived from an EMBL/GenBank/DDBJ whole genome shotgun (WGS) entry which is preliminary data.</text>
</comment>
<dbReference type="Proteomes" id="UP001174934">
    <property type="component" value="Unassembled WGS sequence"/>
</dbReference>
<dbReference type="GO" id="GO:0005886">
    <property type="term" value="C:plasma membrane"/>
    <property type="evidence" value="ECO:0007669"/>
    <property type="project" value="TreeGrafter"/>
</dbReference>
<dbReference type="PANTHER" id="PTHR24269:SF16">
    <property type="entry name" value="PROTEIN SLG1"/>
    <property type="match status" value="1"/>
</dbReference>